<dbReference type="OrthoDB" id="190201at2759"/>
<evidence type="ECO:0000313" key="5">
    <source>
        <dbReference type="EMBL" id="CAF4155516.1"/>
    </source>
</evidence>
<proteinExistence type="predicted"/>
<keyword evidence="1" id="KW-0732">Signal</keyword>
<dbReference type="Proteomes" id="UP000681722">
    <property type="component" value="Unassembled WGS sequence"/>
</dbReference>
<evidence type="ECO:0000256" key="1">
    <source>
        <dbReference type="SAM" id="SignalP"/>
    </source>
</evidence>
<dbReference type="EMBL" id="CAJOBC010093425">
    <property type="protein sequence ID" value="CAF4416862.1"/>
    <property type="molecule type" value="Genomic_DNA"/>
</dbReference>
<dbReference type="SUPFAM" id="SSF53474">
    <property type="entry name" value="alpha/beta-Hydrolases"/>
    <property type="match status" value="1"/>
</dbReference>
<evidence type="ECO:0000313" key="6">
    <source>
        <dbReference type="EMBL" id="CAF4416862.1"/>
    </source>
</evidence>
<dbReference type="Proteomes" id="UP000682733">
    <property type="component" value="Unassembled WGS sequence"/>
</dbReference>
<sequence>MNIWICILSLSYIQFVDAKAHCQQQYVSVSLPTSELTKLYEIATWFCYKEGTTNFNNKIVHLTIHGLTYDHTYWNFPCESSTYSYTDYVINKSNGNIVVLNFDRIGIGRSSHPPAYDVTIDLNADVVYQLTEKLHNGQFQDTKFDNIILVGHSLGTLISWTTASSDSGYNRFVNGLISTGWLHKNNPIGGMGIISSMYPVQLDPKLRQQNLPLGYLTTNPSWPRQTLFYNMNDADIGIVQQDEQLKETGTLGELRTCEAANNPLVTLKIPKAIPILLVIGQNDQCFCNVTLACDNSLIIQEREQQNFISSTETYVLQQAGHSINLHLNSHDWYQIASDWTQKYFRIKQEL</sequence>
<dbReference type="AlphaFoldDB" id="A0A815XCG5"/>
<evidence type="ECO:0000313" key="4">
    <source>
        <dbReference type="EMBL" id="CAF1555786.1"/>
    </source>
</evidence>
<dbReference type="InterPro" id="IPR000073">
    <property type="entry name" value="AB_hydrolase_1"/>
</dbReference>
<evidence type="ECO:0000259" key="2">
    <source>
        <dbReference type="Pfam" id="PF12697"/>
    </source>
</evidence>
<dbReference type="EMBL" id="CAJNOQ010027718">
    <property type="protein sequence ID" value="CAF1555786.1"/>
    <property type="molecule type" value="Genomic_DNA"/>
</dbReference>
<dbReference type="EMBL" id="CAJNOK010022207">
    <property type="protein sequence ID" value="CAF1344447.1"/>
    <property type="molecule type" value="Genomic_DNA"/>
</dbReference>
<gene>
    <name evidence="4" type="ORF">GPM918_LOCUS39468</name>
    <name evidence="3" type="ORF">OVA965_LOCUS30500</name>
    <name evidence="6" type="ORF">SRO942_LOCUS40340</name>
    <name evidence="5" type="ORF">TMI583_LOCUS31305</name>
</gene>
<name>A0A815XCG5_9BILA</name>
<dbReference type="Gene3D" id="3.40.50.1820">
    <property type="entry name" value="alpha/beta hydrolase"/>
    <property type="match status" value="1"/>
</dbReference>
<dbReference type="Proteomes" id="UP000677228">
    <property type="component" value="Unassembled WGS sequence"/>
</dbReference>
<accession>A0A815XCG5</accession>
<evidence type="ECO:0000313" key="3">
    <source>
        <dbReference type="EMBL" id="CAF1344447.1"/>
    </source>
</evidence>
<keyword evidence="7" id="KW-1185">Reference proteome</keyword>
<reference evidence="4" key="1">
    <citation type="submission" date="2021-02" db="EMBL/GenBank/DDBJ databases">
        <authorList>
            <person name="Nowell W R."/>
        </authorList>
    </citation>
    <scope>NUCLEOTIDE SEQUENCE</scope>
</reference>
<evidence type="ECO:0000313" key="7">
    <source>
        <dbReference type="Proteomes" id="UP000663829"/>
    </source>
</evidence>
<protein>
    <recommendedName>
        <fullName evidence="2">AB hydrolase-1 domain-containing protein</fullName>
    </recommendedName>
</protein>
<feature type="signal peptide" evidence="1">
    <location>
        <begin position="1"/>
        <end position="18"/>
    </location>
</feature>
<comment type="caution">
    <text evidence="4">The sequence shown here is derived from an EMBL/GenBank/DDBJ whole genome shotgun (WGS) entry which is preliminary data.</text>
</comment>
<dbReference type="InterPro" id="IPR029058">
    <property type="entry name" value="AB_hydrolase_fold"/>
</dbReference>
<feature type="chain" id="PRO_5035607988" description="AB hydrolase-1 domain-containing protein" evidence="1">
    <location>
        <begin position="19"/>
        <end position="350"/>
    </location>
</feature>
<dbReference type="Pfam" id="PF12697">
    <property type="entry name" value="Abhydrolase_6"/>
    <property type="match status" value="1"/>
</dbReference>
<organism evidence="4 7">
    <name type="scientific">Didymodactylos carnosus</name>
    <dbReference type="NCBI Taxonomy" id="1234261"/>
    <lineage>
        <taxon>Eukaryota</taxon>
        <taxon>Metazoa</taxon>
        <taxon>Spiralia</taxon>
        <taxon>Gnathifera</taxon>
        <taxon>Rotifera</taxon>
        <taxon>Eurotatoria</taxon>
        <taxon>Bdelloidea</taxon>
        <taxon>Philodinida</taxon>
        <taxon>Philodinidae</taxon>
        <taxon>Didymodactylos</taxon>
    </lineage>
</organism>
<feature type="domain" description="AB hydrolase-1" evidence="2">
    <location>
        <begin position="64"/>
        <end position="325"/>
    </location>
</feature>
<dbReference type="EMBL" id="CAJOBA010043839">
    <property type="protein sequence ID" value="CAF4155516.1"/>
    <property type="molecule type" value="Genomic_DNA"/>
</dbReference>
<dbReference type="Proteomes" id="UP000663829">
    <property type="component" value="Unassembled WGS sequence"/>
</dbReference>